<proteinExistence type="predicted"/>
<accession>A0ABR6AWB6</accession>
<dbReference type="RefSeq" id="WP_182512193.1">
    <property type="nucleotide sequence ID" value="NZ_JACGXG010000016.1"/>
</dbReference>
<sequence length="222" mass="24757">MATIAGQALKFTTQIPGLAALLPLRLSRTLTRIASKSGSGMVGQPRQVGNAGTNGTDIALLCAVMRSETKDKWRCQNRHKLPSTAGKQQFRETTIMKTCVIEPSYGKDEYGNRIVEHYTAWDTTYATSGEDDVIEQYTSNSKMNLMIHDLRSQGYTVETWQELKEKIEVAGKVLLDRIDDARPDQATLELAKIDAAQLVKSRWGGKFSPPQLAEFIRKETFS</sequence>
<dbReference type="Proteomes" id="UP000578622">
    <property type="component" value="Unassembled WGS sequence"/>
</dbReference>
<reference evidence="1 2" key="1">
    <citation type="submission" date="2020-07" db="EMBL/GenBank/DDBJ databases">
        <title>Genomic Encyclopedia of Type Strains, Phase IV (KMG-V): Genome sequencing to study the core and pangenomes of soil and plant-associated prokaryotes.</title>
        <authorList>
            <person name="Whitman W."/>
        </authorList>
    </citation>
    <scope>NUCLEOTIDE SEQUENCE [LARGE SCALE GENOMIC DNA]</scope>
    <source>
        <strain evidence="1 2">RH4WT92</strain>
    </source>
</reference>
<comment type="caution">
    <text evidence="1">The sequence shown here is derived from an EMBL/GenBank/DDBJ whole genome shotgun (WGS) entry which is preliminary data.</text>
</comment>
<protein>
    <submittedName>
        <fullName evidence="1">Uncharacterized protein</fullName>
    </submittedName>
</protein>
<evidence type="ECO:0000313" key="2">
    <source>
        <dbReference type="Proteomes" id="UP000578622"/>
    </source>
</evidence>
<dbReference type="EMBL" id="JACGXG010000016">
    <property type="protein sequence ID" value="MBA8853722.1"/>
    <property type="molecule type" value="Genomic_DNA"/>
</dbReference>
<keyword evidence="2" id="KW-1185">Reference proteome</keyword>
<gene>
    <name evidence="1" type="ORF">FHW20_004707</name>
</gene>
<organism evidence="1 2">
    <name type="scientific">Brucella intermedia</name>
    <dbReference type="NCBI Taxonomy" id="94625"/>
    <lineage>
        <taxon>Bacteria</taxon>
        <taxon>Pseudomonadati</taxon>
        <taxon>Pseudomonadota</taxon>
        <taxon>Alphaproteobacteria</taxon>
        <taxon>Hyphomicrobiales</taxon>
        <taxon>Brucellaceae</taxon>
        <taxon>Brucella/Ochrobactrum group</taxon>
        <taxon>Brucella</taxon>
    </lineage>
</organism>
<evidence type="ECO:0000313" key="1">
    <source>
        <dbReference type="EMBL" id="MBA8853722.1"/>
    </source>
</evidence>
<name>A0ABR6AWB6_9HYPH</name>